<dbReference type="SMART" id="SM00408">
    <property type="entry name" value="IGc2"/>
    <property type="match status" value="3"/>
</dbReference>
<dbReference type="Pfam" id="PF13895">
    <property type="entry name" value="Ig_2"/>
    <property type="match status" value="1"/>
</dbReference>
<dbReference type="SMART" id="SM00409">
    <property type="entry name" value="IG"/>
    <property type="match status" value="2"/>
</dbReference>
<dbReference type="InterPro" id="IPR003961">
    <property type="entry name" value="FN3_dom"/>
</dbReference>
<keyword evidence="4" id="KW-0393">Immunoglobulin domain</keyword>
<sequence>MENALEAPVITSNVEPDYPLTGAVGFIECNAQGKPKPRIRWYRHGKRVRRVSRRYQKNTDTGALRIFRAQLSDSGEYKCVAKNRLGQASKTFVLTVVQDPIVRITPQPPVVVKEGINLDVVCRSYAYPTPSYSWITSNNLRLNNGTRGSDMIRYKTAASRYRVMDTVFNDTHSQSVLSISPVTHHDYGLFVCYSGNKGGTVRSEIMMDVQFAPKSADEVPGGRKKVKYYHSDFAPPFTLSCAATGNELPTIQWYYRGHLLNTSHCDVVRNPPEIRSFACTVNKNTMGLYQCYAENSHGRVLIQEFDVAPMYVPPPATLYIDQSHANRVKVTAPLGVPDTPDPSYVVVTYRLLVKGKPSPRPQDVYETTADLDKRGEVNVVLPGLKEHASYLVSVASKNEVGLGPDETVTIHTGDSLSVIDDLVTLMGFTGNAQLLEPPIQTYPHADTTYVGEVHNQENNNSDGRLSNEKHSNQSAELLTKDGVEESDSSTLIDGASTNQDEHSEITEGKAYFVVGRDGASSLKKCSSKVIIVFVSSLVSIKILLNSSFL</sequence>
<feature type="domain" description="Ig-like" evidence="6">
    <location>
        <begin position="8"/>
        <end position="95"/>
    </location>
</feature>
<name>A0AAV4F236_9GAST</name>
<keyword evidence="3" id="KW-1015">Disulfide bond</keyword>
<keyword evidence="2" id="KW-0677">Repeat</keyword>
<dbReference type="PANTHER" id="PTHR45080">
    <property type="entry name" value="CONTACTIN 5"/>
    <property type="match status" value="1"/>
</dbReference>
<dbReference type="GO" id="GO:0050808">
    <property type="term" value="P:synapse organization"/>
    <property type="evidence" value="ECO:0007669"/>
    <property type="project" value="TreeGrafter"/>
</dbReference>
<evidence type="ECO:0000256" key="4">
    <source>
        <dbReference type="ARBA" id="ARBA00023319"/>
    </source>
</evidence>
<dbReference type="InterPro" id="IPR003599">
    <property type="entry name" value="Ig_sub"/>
</dbReference>
<dbReference type="AlphaFoldDB" id="A0AAV4F236"/>
<dbReference type="GO" id="GO:0007156">
    <property type="term" value="P:homophilic cell adhesion via plasma membrane adhesion molecules"/>
    <property type="evidence" value="ECO:0007669"/>
    <property type="project" value="TreeGrafter"/>
</dbReference>
<dbReference type="GO" id="GO:0030424">
    <property type="term" value="C:axon"/>
    <property type="evidence" value="ECO:0007669"/>
    <property type="project" value="TreeGrafter"/>
</dbReference>
<dbReference type="InterPro" id="IPR036179">
    <property type="entry name" value="Ig-like_dom_sf"/>
</dbReference>
<dbReference type="GO" id="GO:0005886">
    <property type="term" value="C:plasma membrane"/>
    <property type="evidence" value="ECO:0007669"/>
    <property type="project" value="TreeGrafter"/>
</dbReference>
<feature type="domain" description="Ig-like" evidence="6">
    <location>
        <begin position="100"/>
        <end position="208"/>
    </location>
</feature>
<evidence type="ECO:0000313" key="8">
    <source>
        <dbReference type="EMBL" id="GFR66866.1"/>
    </source>
</evidence>
<evidence type="ECO:0000259" key="7">
    <source>
        <dbReference type="PROSITE" id="PS50853"/>
    </source>
</evidence>
<dbReference type="InterPro" id="IPR007110">
    <property type="entry name" value="Ig-like_dom"/>
</dbReference>
<dbReference type="Pfam" id="PF07679">
    <property type="entry name" value="I-set"/>
    <property type="match status" value="1"/>
</dbReference>
<gene>
    <name evidence="8" type="ORF">ElyMa_000238500</name>
</gene>
<feature type="region of interest" description="Disordered" evidence="5">
    <location>
        <begin position="479"/>
        <end position="502"/>
    </location>
</feature>
<dbReference type="CDD" id="cd00096">
    <property type="entry name" value="Ig"/>
    <property type="match status" value="1"/>
</dbReference>
<dbReference type="EMBL" id="BMAT01000466">
    <property type="protein sequence ID" value="GFR66866.1"/>
    <property type="molecule type" value="Genomic_DNA"/>
</dbReference>
<dbReference type="FunFam" id="2.60.40.10:FF:000032">
    <property type="entry name" value="palladin isoform X1"/>
    <property type="match status" value="1"/>
</dbReference>
<dbReference type="InterPro" id="IPR003598">
    <property type="entry name" value="Ig_sub2"/>
</dbReference>
<evidence type="ECO:0000256" key="3">
    <source>
        <dbReference type="ARBA" id="ARBA00023157"/>
    </source>
</evidence>
<evidence type="ECO:0000313" key="9">
    <source>
        <dbReference type="Proteomes" id="UP000762676"/>
    </source>
</evidence>
<feature type="domain" description="Ig-like" evidence="6">
    <location>
        <begin position="213"/>
        <end position="308"/>
    </location>
</feature>
<dbReference type="InterPro" id="IPR013783">
    <property type="entry name" value="Ig-like_fold"/>
</dbReference>
<dbReference type="CDD" id="cd00063">
    <property type="entry name" value="FN3"/>
    <property type="match status" value="1"/>
</dbReference>
<dbReference type="InterPro" id="IPR013098">
    <property type="entry name" value="Ig_I-set"/>
</dbReference>
<dbReference type="GO" id="GO:0008046">
    <property type="term" value="F:axon guidance receptor activity"/>
    <property type="evidence" value="ECO:0007669"/>
    <property type="project" value="TreeGrafter"/>
</dbReference>
<dbReference type="PROSITE" id="PS50853">
    <property type="entry name" value="FN3"/>
    <property type="match status" value="1"/>
</dbReference>
<feature type="domain" description="Fibronectin type-III" evidence="7">
    <location>
        <begin position="314"/>
        <end position="415"/>
    </location>
</feature>
<dbReference type="SUPFAM" id="SSF49265">
    <property type="entry name" value="Fibronectin type III"/>
    <property type="match status" value="1"/>
</dbReference>
<evidence type="ECO:0000259" key="6">
    <source>
        <dbReference type="PROSITE" id="PS50835"/>
    </source>
</evidence>
<dbReference type="InterPro" id="IPR036116">
    <property type="entry name" value="FN3_sf"/>
</dbReference>
<feature type="compositionally biased region" description="Polar residues" evidence="5">
    <location>
        <begin position="488"/>
        <end position="498"/>
    </location>
</feature>
<evidence type="ECO:0000256" key="5">
    <source>
        <dbReference type="SAM" id="MobiDB-lite"/>
    </source>
</evidence>
<reference evidence="8 9" key="1">
    <citation type="journal article" date="2021" name="Elife">
        <title>Chloroplast acquisition without the gene transfer in kleptoplastic sea slugs, Plakobranchus ocellatus.</title>
        <authorList>
            <person name="Maeda T."/>
            <person name="Takahashi S."/>
            <person name="Yoshida T."/>
            <person name="Shimamura S."/>
            <person name="Takaki Y."/>
            <person name="Nagai Y."/>
            <person name="Toyoda A."/>
            <person name="Suzuki Y."/>
            <person name="Arimoto A."/>
            <person name="Ishii H."/>
            <person name="Satoh N."/>
            <person name="Nishiyama T."/>
            <person name="Hasebe M."/>
            <person name="Maruyama T."/>
            <person name="Minagawa J."/>
            <person name="Obokata J."/>
            <person name="Shigenobu S."/>
        </authorList>
    </citation>
    <scope>NUCLEOTIDE SEQUENCE [LARGE SCALE GENOMIC DNA]</scope>
</reference>
<dbReference type="GO" id="GO:0043025">
    <property type="term" value="C:neuronal cell body"/>
    <property type="evidence" value="ECO:0007669"/>
    <property type="project" value="TreeGrafter"/>
</dbReference>
<dbReference type="PROSITE" id="PS50835">
    <property type="entry name" value="IG_LIKE"/>
    <property type="match status" value="3"/>
</dbReference>
<evidence type="ECO:0000256" key="1">
    <source>
        <dbReference type="ARBA" id="ARBA00022729"/>
    </source>
</evidence>
<dbReference type="Pfam" id="PF13927">
    <property type="entry name" value="Ig_3"/>
    <property type="match status" value="1"/>
</dbReference>
<protein>
    <submittedName>
        <fullName evidence="8">Neural cell adhesion molecule 1</fullName>
    </submittedName>
</protein>
<dbReference type="Gene3D" id="2.60.40.10">
    <property type="entry name" value="Immunoglobulins"/>
    <property type="match status" value="3"/>
</dbReference>
<dbReference type="Proteomes" id="UP000762676">
    <property type="component" value="Unassembled WGS sequence"/>
</dbReference>
<evidence type="ECO:0000256" key="2">
    <source>
        <dbReference type="ARBA" id="ARBA00022737"/>
    </source>
</evidence>
<proteinExistence type="predicted"/>
<comment type="caution">
    <text evidence="8">The sequence shown here is derived from an EMBL/GenBank/DDBJ whole genome shotgun (WGS) entry which is preliminary data.</text>
</comment>
<dbReference type="PANTHER" id="PTHR45080:SF8">
    <property type="entry name" value="IG-LIKE DOMAIN-CONTAINING PROTEIN"/>
    <property type="match status" value="1"/>
</dbReference>
<accession>A0AAV4F236</accession>
<organism evidence="8 9">
    <name type="scientific">Elysia marginata</name>
    <dbReference type="NCBI Taxonomy" id="1093978"/>
    <lineage>
        <taxon>Eukaryota</taxon>
        <taxon>Metazoa</taxon>
        <taxon>Spiralia</taxon>
        <taxon>Lophotrochozoa</taxon>
        <taxon>Mollusca</taxon>
        <taxon>Gastropoda</taxon>
        <taxon>Heterobranchia</taxon>
        <taxon>Euthyneura</taxon>
        <taxon>Panpulmonata</taxon>
        <taxon>Sacoglossa</taxon>
        <taxon>Placobranchoidea</taxon>
        <taxon>Plakobranchidae</taxon>
        <taxon>Elysia</taxon>
    </lineage>
</organism>
<keyword evidence="9" id="KW-1185">Reference proteome</keyword>
<dbReference type="InterPro" id="IPR050958">
    <property type="entry name" value="Cell_Adh-Cytoskel_Orgn"/>
</dbReference>
<keyword evidence="1" id="KW-0732">Signal</keyword>
<dbReference type="SUPFAM" id="SSF48726">
    <property type="entry name" value="Immunoglobulin"/>
    <property type="match status" value="3"/>
</dbReference>